<feature type="binding site" evidence="16">
    <location>
        <position position="172"/>
    </location>
    <ligand>
        <name>substrate</name>
    </ligand>
</feature>
<evidence type="ECO:0000256" key="11">
    <source>
        <dbReference type="ARBA" id="ARBA00022840"/>
    </source>
</evidence>
<gene>
    <name evidence="16" type="primary">coaX</name>
    <name evidence="17" type="ORF">DI598_07590</name>
</gene>
<comment type="subunit">
    <text evidence="5 16">Homodimer.</text>
</comment>
<comment type="function">
    <text evidence="16">Catalyzes the phosphorylation of pantothenate (Pan), the first step in CoA biosynthesis.</text>
</comment>
<keyword evidence="12 16" id="KW-0630">Potassium</keyword>
<evidence type="ECO:0000256" key="16">
    <source>
        <dbReference type="HAMAP-Rule" id="MF_01274"/>
    </source>
</evidence>
<organism evidence="17 18">
    <name type="scientific">Pseudopedobacter saltans</name>
    <dbReference type="NCBI Taxonomy" id="151895"/>
    <lineage>
        <taxon>Bacteria</taxon>
        <taxon>Pseudomonadati</taxon>
        <taxon>Bacteroidota</taxon>
        <taxon>Sphingobacteriia</taxon>
        <taxon>Sphingobacteriales</taxon>
        <taxon>Sphingobacteriaceae</taxon>
        <taxon>Pseudopedobacter</taxon>
    </lineage>
</organism>
<evidence type="ECO:0000256" key="5">
    <source>
        <dbReference type="ARBA" id="ARBA00011738"/>
    </source>
</evidence>
<keyword evidence="13 16" id="KW-0173">Coenzyme A biosynthesis</keyword>
<dbReference type="Gene3D" id="3.30.420.40">
    <property type="match status" value="1"/>
</dbReference>
<dbReference type="EMBL" id="QFOI01000107">
    <property type="protein sequence ID" value="PZP49532.1"/>
    <property type="molecule type" value="Genomic_DNA"/>
</dbReference>
<evidence type="ECO:0000313" key="18">
    <source>
        <dbReference type="Proteomes" id="UP000249645"/>
    </source>
</evidence>
<evidence type="ECO:0000256" key="14">
    <source>
        <dbReference type="ARBA" id="ARBA00038036"/>
    </source>
</evidence>
<comment type="caution">
    <text evidence="17">The sequence shown here is derived from an EMBL/GenBank/DDBJ whole genome shotgun (WGS) entry which is preliminary data.</text>
</comment>
<evidence type="ECO:0000256" key="12">
    <source>
        <dbReference type="ARBA" id="ARBA00022958"/>
    </source>
</evidence>
<feature type="active site" description="Proton acceptor" evidence="16">
    <location>
        <position position="96"/>
    </location>
</feature>
<dbReference type="InterPro" id="IPR004619">
    <property type="entry name" value="Type_III_PanK"/>
</dbReference>
<dbReference type="PANTHER" id="PTHR34265">
    <property type="entry name" value="TYPE III PANTOTHENATE KINASE"/>
    <property type="match status" value="1"/>
</dbReference>
<evidence type="ECO:0000256" key="8">
    <source>
        <dbReference type="ARBA" id="ARBA00022679"/>
    </source>
</evidence>
<dbReference type="GO" id="GO:0005737">
    <property type="term" value="C:cytoplasm"/>
    <property type="evidence" value="ECO:0007669"/>
    <property type="project" value="UniProtKB-SubCell"/>
</dbReference>
<dbReference type="CDD" id="cd24015">
    <property type="entry name" value="ASKHA_NBD_PanK-III"/>
    <property type="match status" value="1"/>
</dbReference>
<proteinExistence type="inferred from homology"/>
<dbReference type="Proteomes" id="UP000249645">
    <property type="component" value="Unassembled WGS sequence"/>
</dbReference>
<evidence type="ECO:0000256" key="2">
    <source>
        <dbReference type="ARBA" id="ARBA00001958"/>
    </source>
</evidence>
<keyword evidence="11 16" id="KW-0067">ATP-binding</keyword>
<comment type="catalytic activity">
    <reaction evidence="1 16">
        <text>(R)-pantothenate + ATP = (R)-4'-phosphopantothenate + ADP + H(+)</text>
        <dbReference type="Rhea" id="RHEA:16373"/>
        <dbReference type="ChEBI" id="CHEBI:10986"/>
        <dbReference type="ChEBI" id="CHEBI:15378"/>
        <dbReference type="ChEBI" id="CHEBI:29032"/>
        <dbReference type="ChEBI" id="CHEBI:30616"/>
        <dbReference type="ChEBI" id="CHEBI:456216"/>
        <dbReference type="EC" id="2.7.1.33"/>
    </reaction>
</comment>
<evidence type="ECO:0000256" key="13">
    <source>
        <dbReference type="ARBA" id="ARBA00022993"/>
    </source>
</evidence>
<feature type="binding site" evidence="16">
    <location>
        <begin position="8"/>
        <end position="15"/>
    </location>
    <ligand>
        <name>ATP</name>
        <dbReference type="ChEBI" id="CHEBI:30616"/>
    </ligand>
</feature>
<comment type="pathway">
    <text evidence="4 16">Cofactor biosynthesis; coenzyme A biosynthesis; CoA from (R)-pantothenate: step 1/5.</text>
</comment>
<keyword evidence="8 16" id="KW-0808">Transferase</keyword>
<dbReference type="AlphaFoldDB" id="A0A2W5H1J7"/>
<dbReference type="GO" id="GO:0004594">
    <property type="term" value="F:pantothenate kinase activity"/>
    <property type="evidence" value="ECO:0007669"/>
    <property type="project" value="UniProtKB-UniRule"/>
</dbReference>
<evidence type="ECO:0000256" key="9">
    <source>
        <dbReference type="ARBA" id="ARBA00022741"/>
    </source>
</evidence>
<dbReference type="EC" id="2.7.1.33" evidence="6 16"/>
<feature type="binding site" evidence="16">
    <location>
        <position position="120"/>
    </location>
    <ligand>
        <name>ATP</name>
        <dbReference type="ChEBI" id="CHEBI:30616"/>
    </ligand>
</feature>
<comment type="caution">
    <text evidence="16">Lacks conserved residue(s) required for the propagation of feature annotation.</text>
</comment>
<reference evidence="17 18" key="1">
    <citation type="submission" date="2017-11" db="EMBL/GenBank/DDBJ databases">
        <title>Infants hospitalized years apart are colonized by the same room-sourced microbial strains.</title>
        <authorList>
            <person name="Brooks B."/>
            <person name="Olm M.R."/>
            <person name="Firek B.A."/>
            <person name="Baker R."/>
            <person name="Thomas B.C."/>
            <person name="Morowitz M.J."/>
            <person name="Banfield J.F."/>
        </authorList>
    </citation>
    <scope>NUCLEOTIDE SEQUENCE [LARGE SCALE GENOMIC DNA]</scope>
    <source>
        <strain evidence="17">S2_009_000_R2_76</strain>
    </source>
</reference>
<dbReference type="UniPathway" id="UPA00241">
    <property type="reaction ID" value="UER00352"/>
</dbReference>
<evidence type="ECO:0000313" key="17">
    <source>
        <dbReference type="EMBL" id="PZP49532.1"/>
    </source>
</evidence>
<dbReference type="HAMAP" id="MF_01274">
    <property type="entry name" value="Pantothen_kinase_3"/>
    <property type="match status" value="1"/>
</dbReference>
<evidence type="ECO:0000256" key="10">
    <source>
        <dbReference type="ARBA" id="ARBA00022777"/>
    </source>
</evidence>
<accession>A0A2W5H1J7</accession>
<evidence type="ECO:0000256" key="1">
    <source>
        <dbReference type="ARBA" id="ARBA00001206"/>
    </source>
</evidence>
<feature type="binding site" evidence="16">
    <location>
        <begin position="94"/>
        <end position="97"/>
    </location>
    <ligand>
        <name>substrate</name>
    </ligand>
</feature>
<comment type="cofactor">
    <cofactor evidence="2">
        <name>K(+)</name>
        <dbReference type="ChEBI" id="CHEBI:29103"/>
    </cofactor>
</comment>
<dbReference type="GO" id="GO:0015937">
    <property type="term" value="P:coenzyme A biosynthetic process"/>
    <property type="evidence" value="ECO:0007669"/>
    <property type="project" value="UniProtKB-UniRule"/>
</dbReference>
<dbReference type="NCBIfam" id="TIGR00671">
    <property type="entry name" value="baf"/>
    <property type="match status" value="1"/>
</dbReference>
<name>A0A2W5H1J7_9SPHI</name>
<sequence length="243" mass="27253">MSKIVCFDFGNTRHKCAVFEDKNFLKEIVLEDRGVEAVLQVLNSELPEYTILSSVVHHDPAIETLLAEKTKFHKVSYLSKMVVDTPFPTKTNVGADRWALLSAAAELFPKKHCLVIGLGSCVTYNFLNNMEVFLGGSISPGLHMRFKAMNDYTALLPLQEPQWNIPLVGYDTPTNLLSGVILGMSKEIDGIIDLYKQKYNNLQVLMTGGDMPFFSSHLKNEIYADAQLVYKGIWSIGKLNLNF</sequence>
<protein>
    <recommendedName>
        <fullName evidence="15 16">Type III pantothenate kinase</fullName>
        <ecNumber evidence="6 16">2.7.1.33</ecNumber>
    </recommendedName>
    <alternativeName>
        <fullName evidence="16">PanK-III</fullName>
    </alternativeName>
    <alternativeName>
        <fullName evidence="16">Pantothenic acid kinase</fullName>
    </alternativeName>
</protein>
<dbReference type="SUPFAM" id="SSF53067">
    <property type="entry name" value="Actin-like ATPase domain"/>
    <property type="match status" value="2"/>
</dbReference>
<keyword evidence="7 16" id="KW-0963">Cytoplasm</keyword>
<evidence type="ECO:0000256" key="6">
    <source>
        <dbReference type="ARBA" id="ARBA00012102"/>
    </source>
</evidence>
<keyword evidence="10 16" id="KW-0418">Kinase</keyword>
<comment type="subcellular location">
    <subcellularLocation>
        <location evidence="3 16">Cytoplasm</location>
    </subcellularLocation>
</comment>
<dbReference type="PANTHER" id="PTHR34265:SF1">
    <property type="entry name" value="TYPE III PANTOTHENATE KINASE"/>
    <property type="match status" value="1"/>
</dbReference>
<comment type="cofactor">
    <cofactor evidence="16">
        <name>NH4(+)</name>
        <dbReference type="ChEBI" id="CHEBI:28938"/>
    </cofactor>
    <cofactor evidence="16">
        <name>K(+)</name>
        <dbReference type="ChEBI" id="CHEBI:29103"/>
    </cofactor>
    <text evidence="16">A monovalent cation. Ammonium or potassium.</text>
</comment>
<dbReference type="InterPro" id="IPR043129">
    <property type="entry name" value="ATPase_NBD"/>
</dbReference>
<evidence type="ECO:0000256" key="4">
    <source>
        <dbReference type="ARBA" id="ARBA00005225"/>
    </source>
</evidence>
<dbReference type="Pfam" id="PF03309">
    <property type="entry name" value="Pan_kinase"/>
    <property type="match status" value="1"/>
</dbReference>
<keyword evidence="9 16" id="KW-0547">Nucleotide-binding</keyword>
<evidence type="ECO:0000256" key="3">
    <source>
        <dbReference type="ARBA" id="ARBA00004496"/>
    </source>
</evidence>
<evidence type="ECO:0000256" key="15">
    <source>
        <dbReference type="ARBA" id="ARBA00040883"/>
    </source>
</evidence>
<comment type="similarity">
    <text evidence="14 16">Belongs to the type III pantothenate kinase family.</text>
</comment>
<evidence type="ECO:0000256" key="7">
    <source>
        <dbReference type="ARBA" id="ARBA00022490"/>
    </source>
</evidence>
<dbReference type="GO" id="GO:0005524">
    <property type="term" value="F:ATP binding"/>
    <property type="evidence" value="ECO:0007669"/>
    <property type="project" value="UniProtKB-UniRule"/>
</dbReference>